<gene>
    <name evidence="1" type="ORF">KH327_07370</name>
</gene>
<sequence>MKDIKRIFDEYKNFVEDEELENFWETLEEVAQYDDSELADARSEEDWGLSPVYQDDWYKYFSTPVKGVYYAYISSENWANGYTILTKKDLEEIEQCY</sequence>
<organism evidence="1 2">
    <name type="scientific">Peptoniphilus harei</name>
    <dbReference type="NCBI Taxonomy" id="54005"/>
    <lineage>
        <taxon>Bacteria</taxon>
        <taxon>Bacillati</taxon>
        <taxon>Bacillota</taxon>
        <taxon>Tissierellia</taxon>
        <taxon>Tissierellales</taxon>
        <taxon>Peptoniphilaceae</taxon>
        <taxon>Peptoniphilus</taxon>
    </lineage>
</organism>
<evidence type="ECO:0000313" key="2">
    <source>
        <dbReference type="Proteomes" id="UP000748991"/>
    </source>
</evidence>
<dbReference type="AlphaFoldDB" id="A0A943XVN9"/>
<proteinExistence type="predicted"/>
<dbReference type="RefSeq" id="WP_278638300.1">
    <property type="nucleotide sequence ID" value="NZ_JAGZZP010000016.1"/>
</dbReference>
<comment type="caution">
    <text evidence="1">The sequence shown here is derived from an EMBL/GenBank/DDBJ whole genome shotgun (WGS) entry which is preliminary data.</text>
</comment>
<name>A0A943XVN9_9FIRM</name>
<reference evidence="1" key="1">
    <citation type="submission" date="2021-02" db="EMBL/GenBank/DDBJ databases">
        <title>Infant gut strain persistence is associated with maternal origin, phylogeny, and functional potential including surface adhesion and iron acquisition.</title>
        <authorList>
            <person name="Lou Y.C."/>
        </authorList>
    </citation>
    <scope>NUCLEOTIDE SEQUENCE</scope>
    <source>
        <strain evidence="1">L3_060_052G1_dasL3_060_052G1_concoct_1</strain>
    </source>
</reference>
<evidence type="ECO:0000313" key="1">
    <source>
        <dbReference type="EMBL" id="MBS6535635.1"/>
    </source>
</evidence>
<dbReference type="EMBL" id="JAGZZP010000016">
    <property type="protein sequence ID" value="MBS6535635.1"/>
    <property type="molecule type" value="Genomic_DNA"/>
</dbReference>
<accession>A0A943XVN9</accession>
<protein>
    <submittedName>
        <fullName evidence="1">Uncharacterized protein</fullName>
    </submittedName>
</protein>
<dbReference type="Proteomes" id="UP000748991">
    <property type="component" value="Unassembled WGS sequence"/>
</dbReference>